<evidence type="ECO:0000313" key="9">
    <source>
        <dbReference type="Proteomes" id="UP000019335"/>
    </source>
</evidence>
<dbReference type="InterPro" id="IPR011701">
    <property type="entry name" value="MFS"/>
</dbReference>
<name>W7TL84_9STRA</name>
<feature type="region of interest" description="Disordered" evidence="5">
    <location>
        <begin position="1"/>
        <end position="20"/>
    </location>
</feature>
<dbReference type="GO" id="GO:0016020">
    <property type="term" value="C:membrane"/>
    <property type="evidence" value="ECO:0007669"/>
    <property type="project" value="UniProtKB-SubCell"/>
</dbReference>
<feature type="transmembrane region" description="Helical" evidence="6">
    <location>
        <begin position="440"/>
        <end position="457"/>
    </location>
</feature>
<feature type="transmembrane region" description="Helical" evidence="6">
    <location>
        <begin position="147"/>
        <end position="167"/>
    </location>
</feature>
<feature type="transmembrane region" description="Helical" evidence="6">
    <location>
        <begin position="204"/>
        <end position="229"/>
    </location>
</feature>
<gene>
    <name evidence="8" type="ORF">Naga_100020g70</name>
</gene>
<feature type="transmembrane region" description="Helical" evidence="6">
    <location>
        <begin position="356"/>
        <end position="374"/>
    </location>
</feature>
<reference evidence="8 9" key="1">
    <citation type="journal article" date="2014" name="Mol. Plant">
        <title>Chromosome Scale Genome Assembly and Transcriptome Profiling of Nannochloropsis gaditana in Nitrogen Depletion.</title>
        <authorList>
            <person name="Corteggiani Carpinelli E."/>
            <person name="Telatin A."/>
            <person name="Vitulo N."/>
            <person name="Forcato C."/>
            <person name="D'Angelo M."/>
            <person name="Schiavon R."/>
            <person name="Vezzi A."/>
            <person name="Giacometti G.M."/>
            <person name="Morosinotto T."/>
            <person name="Valle G."/>
        </authorList>
    </citation>
    <scope>NUCLEOTIDE SEQUENCE [LARGE SCALE GENOMIC DNA]</scope>
    <source>
        <strain evidence="8 9">B-31</strain>
    </source>
</reference>
<comment type="caution">
    <text evidence="8">The sequence shown here is derived from an EMBL/GenBank/DDBJ whole genome shotgun (WGS) entry which is preliminary data.</text>
</comment>
<feature type="transmembrane region" description="Helical" evidence="6">
    <location>
        <begin position="241"/>
        <end position="261"/>
    </location>
</feature>
<evidence type="ECO:0000256" key="6">
    <source>
        <dbReference type="SAM" id="Phobius"/>
    </source>
</evidence>
<protein>
    <submittedName>
        <fullName evidence="8">Major facilitator superfamily mfs_1</fullName>
    </submittedName>
</protein>
<feature type="transmembrane region" description="Helical" evidence="6">
    <location>
        <begin position="114"/>
        <end position="135"/>
    </location>
</feature>
<dbReference type="PROSITE" id="PS50850">
    <property type="entry name" value="MFS"/>
    <property type="match status" value="1"/>
</dbReference>
<comment type="subcellular location">
    <subcellularLocation>
        <location evidence="1">Membrane</location>
        <topology evidence="1">Multi-pass membrane protein</topology>
    </subcellularLocation>
</comment>
<dbReference type="SUPFAM" id="SSF103473">
    <property type="entry name" value="MFS general substrate transporter"/>
    <property type="match status" value="1"/>
</dbReference>
<dbReference type="Proteomes" id="UP000019335">
    <property type="component" value="Chromosome 14"/>
</dbReference>
<feature type="compositionally biased region" description="Basic and acidic residues" evidence="5">
    <location>
        <begin position="570"/>
        <end position="588"/>
    </location>
</feature>
<evidence type="ECO:0000256" key="5">
    <source>
        <dbReference type="SAM" id="MobiDB-lite"/>
    </source>
</evidence>
<keyword evidence="4 6" id="KW-0472">Membrane</keyword>
<feature type="compositionally biased region" description="Polar residues" evidence="5">
    <location>
        <begin position="27"/>
        <end position="41"/>
    </location>
</feature>
<keyword evidence="3 6" id="KW-1133">Transmembrane helix</keyword>
<feature type="transmembrane region" description="Helical" evidence="6">
    <location>
        <begin position="511"/>
        <end position="527"/>
    </location>
</feature>
<feature type="transmembrane region" description="Helical" evidence="6">
    <location>
        <begin position="267"/>
        <end position="286"/>
    </location>
</feature>
<accession>W7TL84</accession>
<dbReference type="InterPro" id="IPR036259">
    <property type="entry name" value="MFS_trans_sf"/>
</dbReference>
<feature type="region of interest" description="Disordered" evidence="5">
    <location>
        <begin position="25"/>
        <end position="50"/>
    </location>
</feature>
<dbReference type="AlphaFoldDB" id="W7TL84"/>
<dbReference type="PANTHER" id="PTHR24002">
    <property type="entry name" value="SOLUTE CARRIER FAMILY 22 MEMBER 18"/>
    <property type="match status" value="1"/>
</dbReference>
<evidence type="ECO:0000313" key="8">
    <source>
        <dbReference type="EMBL" id="EWM24258.1"/>
    </source>
</evidence>
<dbReference type="OrthoDB" id="10262656at2759"/>
<evidence type="ECO:0000256" key="2">
    <source>
        <dbReference type="ARBA" id="ARBA00022692"/>
    </source>
</evidence>
<dbReference type="PRINTS" id="PR01035">
    <property type="entry name" value="TCRTETA"/>
</dbReference>
<feature type="domain" description="Major facilitator superfamily (MFS) profile" evidence="7">
    <location>
        <begin position="109"/>
        <end position="532"/>
    </location>
</feature>
<dbReference type="Gene3D" id="1.20.1250.20">
    <property type="entry name" value="MFS general substrate transporter like domains"/>
    <property type="match status" value="1"/>
</dbReference>
<feature type="region of interest" description="Disordered" evidence="5">
    <location>
        <begin position="535"/>
        <end position="595"/>
    </location>
</feature>
<dbReference type="GO" id="GO:0005635">
    <property type="term" value="C:nuclear envelope"/>
    <property type="evidence" value="ECO:0007669"/>
    <property type="project" value="TreeGrafter"/>
</dbReference>
<dbReference type="InterPro" id="IPR001958">
    <property type="entry name" value="Tet-R_TetA/multi-R_MdtG-like"/>
</dbReference>
<dbReference type="InterPro" id="IPR020846">
    <property type="entry name" value="MFS_dom"/>
</dbReference>
<evidence type="ECO:0000259" key="7">
    <source>
        <dbReference type="PROSITE" id="PS50850"/>
    </source>
</evidence>
<keyword evidence="9" id="KW-1185">Reference proteome</keyword>
<proteinExistence type="predicted"/>
<dbReference type="EMBL" id="AZIL01001306">
    <property type="protein sequence ID" value="EWM24258.1"/>
    <property type="molecule type" value="Genomic_DNA"/>
</dbReference>
<evidence type="ECO:0000256" key="1">
    <source>
        <dbReference type="ARBA" id="ARBA00004141"/>
    </source>
</evidence>
<dbReference type="GO" id="GO:0022857">
    <property type="term" value="F:transmembrane transporter activity"/>
    <property type="evidence" value="ECO:0007669"/>
    <property type="project" value="InterPro"/>
</dbReference>
<keyword evidence="2 6" id="KW-0812">Transmembrane</keyword>
<evidence type="ECO:0000256" key="4">
    <source>
        <dbReference type="ARBA" id="ARBA00023136"/>
    </source>
</evidence>
<sequence>MNASLRQRPSRRREEGVSPLVAHYVSESASCKDTTSPSQSTVDRKNSNTFGKVDVIEDSPPLLRSPRSHSDGGENVGGTAYLYGGGMKRSRSFLDLINEKIEQEPSTNPDTVSLYLKFIVALDFLAVATVVPLLPQYLARTGCCNEQLAFISSAYSLAQLVGGVLLGWVSDGIMTRKTILMTSLLGSAAAYGMVGASSSRPLLILSRIVVGLVKQTMTMTTALISDLPLDRSRRTKHMSHLTAAVTVSWILGPALGGYLFWLSPRLPPLVAAFIFTLAALVCLIGVPNHPDRGPPGYSPLSTSISSPDLLGMIGQGNGSQYKPKSKSLHAFLFTLKNNFREAFNDPTIIRIVSIRLLYSFTIISLMPTNFIGYLEARYGLKSHEVAYLHSYRATLSFLAQTFLVSAVVRHHTFSEEATARVAIVLGVFLKYSEVLNRDRLVFLFLTTPAIVAIFSLFDCSLQGIYTDSIPAGHRGAALGSMSALQSLVKIAAPLYGGEIFQRVGHERRPEIIFFHYIVLATVVWLVFPPGRHRPKRPPLAPSASAGSLSQIVEGKEEGSSGRSKGSSCRTDGKRDSSTNDREGKHLHAQDMSVPTPYANLSSVSVSESAPFRGPAAAAEKAAAAPAVPSAALTDMGNPQAKNREEGSGVIRRGGMTSLPSSERLHPIRGRFDRGSRVRIGQI</sequence>
<feature type="region of interest" description="Disordered" evidence="5">
    <location>
        <begin position="630"/>
        <end position="682"/>
    </location>
</feature>
<organism evidence="8 9">
    <name type="scientific">Nannochloropsis gaditana</name>
    <dbReference type="NCBI Taxonomy" id="72520"/>
    <lineage>
        <taxon>Eukaryota</taxon>
        <taxon>Sar</taxon>
        <taxon>Stramenopiles</taxon>
        <taxon>Ochrophyta</taxon>
        <taxon>Eustigmatophyceae</taxon>
        <taxon>Eustigmatales</taxon>
        <taxon>Monodopsidaceae</taxon>
        <taxon>Nannochloropsis</taxon>
    </lineage>
</organism>
<evidence type="ECO:0000256" key="3">
    <source>
        <dbReference type="ARBA" id="ARBA00022989"/>
    </source>
</evidence>
<dbReference type="Pfam" id="PF07690">
    <property type="entry name" value="MFS_1"/>
    <property type="match status" value="1"/>
</dbReference>
<dbReference type="PANTHER" id="PTHR24002:SF3">
    <property type="entry name" value="SOLUTE CARRIER FAMILY 22 MEMBER 18"/>
    <property type="match status" value="1"/>
</dbReference>
<feature type="compositionally biased region" description="Basic and acidic residues" evidence="5">
    <location>
        <begin position="662"/>
        <end position="675"/>
    </location>
</feature>